<proteinExistence type="predicted"/>
<protein>
    <submittedName>
        <fullName evidence="2">Cell wall anchor protein</fullName>
    </submittedName>
</protein>
<organism evidence="2 3">
    <name type="scientific">Bdellovibrio reynosensis</name>
    <dbReference type="NCBI Taxonomy" id="2835041"/>
    <lineage>
        <taxon>Bacteria</taxon>
        <taxon>Pseudomonadati</taxon>
        <taxon>Bdellovibrionota</taxon>
        <taxon>Bdellovibrionia</taxon>
        <taxon>Bdellovibrionales</taxon>
        <taxon>Pseudobdellovibrionaceae</taxon>
        <taxon>Bdellovibrio</taxon>
    </lineage>
</organism>
<dbReference type="EMBL" id="CP093442">
    <property type="protein sequence ID" value="UOF02547.1"/>
    <property type="molecule type" value="Genomic_DNA"/>
</dbReference>
<evidence type="ECO:0000313" key="3">
    <source>
        <dbReference type="Proteomes" id="UP000830116"/>
    </source>
</evidence>
<accession>A0ABY4CC74</accession>
<gene>
    <name evidence="2" type="ORF">MNR06_06225</name>
</gene>
<keyword evidence="1" id="KW-0732">Signal</keyword>
<feature type="chain" id="PRO_5045070917" evidence="1">
    <location>
        <begin position="21"/>
        <end position="840"/>
    </location>
</feature>
<name>A0ABY4CC74_9BACT</name>
<feature type="signal peptide" evidence="1">
    <location>
        <begin position="1"/>
        <end position="20"/>
    </location>
</feature>
<evidence type="ECO:0000256" key="1">
    <source>
        <dbReference type="SAM" id="SignalP"/>
    </source>
</evidence>
<sequence>MTLRYSILMFGLLMATIAYAEGPKSVHISGRILDNSSDLPLAAANVDFKVQILSSDNCLLYEEQHLGKDLSTSEGVFSISVGTGTAAVNVYAAAGQEQSRENLLKVFSNSSATVNALQSAHQGSESTVCSGSYTPAAGDIRKVKIIFDTGTGGARAILPYYQVGTVPYAMVAQEAAKAKDADKLGGVAAANYAKLTDLATEVPNNEDDPTVQTFAKNALPTCAAGEVLKSNGTSFSCVTDTGGAVAVATTTSTGIVQIGSGLSVTVAGLLSVASLPISQTTGLQTALDDRLQMSSLLQCTTSQVLIWQSASDTFVCSNISVTASQMSDFNTAVDARISSADTAAPKLPLAGGTMTGDLNMGSEDILASGHITMSSGKTLLLGNLTQVQEDALVLAAGHKGLSWYNSDMKAVRFYDGTAKQTVAASTSACADGQILKWNNTAKTWDCSADSTGAAPSDASYATKGILRFDTSAAVSGITIASGVANVNTGTGANQIVKLGADSKLPAVDGSALTSLNASNLSSGTVSATLLPTATVAKGGTGLTSGTSGGIPYFDSGTTMASSAALAANGVVLGGGAGAAPVSTAAGTASQVLRVPAGGGAPAFGSLDISLAATVGTSVLAIANGGTGATTAANARTALGLGTAAVATTGSSSGNVPTLGVTGMTANKMCTSDGTGTGIVCSTNIPATNSLVGSLTMLGATNCQWQLAPASFTSYTTADADCAAATVTGLASAPTEGKIPAIRFASLPAGDYEVSVFMYSMYPVDGGVYCRWRLWDGTNHSGTHGAYEDEVVHLRGFFSYASDQTNKTFYIQTITDTATKNCRADISIPSDDKLQIWVKRL</sequence>
<dbReference type="RefSeq" id="WP_243540171.1">
    <property type="nucleotide sequence ID" value="NZ_CP093442.1"/>
</dbReference>
<keyword evidence="3" id="KW-1185">Reference proteome</keyword>
<evidence type="ECO:0000313" key="2">
    <source>
        <dbReference type="EMBL" id="UOF02547.1"/>
    </source>
</evidence>
<dbReference type="Proteomes" id="UP000830116">
    <property type="component" value="Chromosome"/>
</dbReference>
<reference evidence="2" key="1">
    <citation type="submission" date="2022-03" db="EMBL/GenBank/DDBJ databases">
        <title>Genome Identification and Characterization of new species Bdellovibrio reynosense LBG001 sp. nov. from a Mexico soil sample.</title>
        <authorList>
            <person name="Camilli A."/>
            <person name="Ajao Y."/>
            <person name="Guo X."/>
        </authorList>
    </citation>
    <scope>NUCLEOTIDE SEQUENCE</scope>
    <source>
        <strain evidence="2">LBG001</strain>
    </source>
</reference>